<name>A0A7G5H2H7_9BACT</name>
<evidence type="ECO:0000259" key="2">
    <source>
        <dbReference type="Pfam" id="PF04233"/>
    </source>
</evidence>
<gene>
    <name evidence="3" type="ORF">H3H32_10740</name>
</gene>
<protein>
    <recommendedName>
        <fullName evidence="2">Phage head morphogenesis domain-containing protein</fullName>
    </recommendedName>
</protein>
<evidence type="ECO:0000313" key="3">
    <source>
        <dbReference type="EMBL" id="QMW05319.1"/>
    </source>
</evidence>
<feature type="region of interest" description="Disordered" evidence="1">
    <location>
        <begin position="98"/>
        <end position="118"/>
    </location>
</feature>
<evidence type="ECO:0000256" key="1">
    <source>
        <dbReference type="SAM" id="MobiDB-lite"/>
    </source>
</evidence>
<dbReference type="InterPro" id="IPR006528">
    <property type="entry name" value="Phage_head_morphogenesis_dom"/>
</dbReference>
<dbReference type="KEGG" id="sfol:H3H32_10740"/>
<dbReference type="Pfam" id="PF04233">
    <property type="entry name" value="Phage_Mu_F"/>
    <property type="match status" value="1"/>
</dbReference>
<feature type="domain" description="Phage head morphogenesis" evidence="2">
    <location>
        <begin position="158"/>
        <end position="274"/>
    </location>
</feature>
<keyword evidence="4" id="KW-1185">Reference proteome</keyword>
<accession>A0A7G5H2H7</accession>
<dbReference type="Proteomes" id="UP000515369">
    <property type="component" value="Chromosome"/>
</dbReference>
<sequence length="285" mass="31173">MTLAQATTYHRQYLRWHVQQERFAVRVVMARFRQLAGSLIHTLNAGTPATLAGMIDVIVSTQAHNSILSTIYTAVGVNAAQREYERLLPQAKSAGVPMLTKDKDPSIPSLTPQSPKPSGNLTIAFYSQQWRSKMAELARSSETAARITKMTEKTRDLIRNVLADAGANGWSIAKIAKGIRNVVADKARALLIARTETTLAASAGHEAGAMTTLLRLEKKWIATADTRTRDAHLAMLNAKPVPRDGVFMVGGRQMKFPGDPNGGPENCCNCRCTLAYIPARNYLDN</sequence>
<dbReference type="RefSeq" id="WP_182462665.1">
    <property type="nucleotide sequence ID" value="NZ_CP059732.1"/>
</dbReference>
<reference evidence="3 4" key="1">
    <citation type="submission" date="2020-07" db="EMBL/GenBank/DDBJ databases">
        <title>Spirosoma foliorum sp. nov., isolated from the leaves on the Nejang mountain Korea, Republic of.</title>
        <authorList>
            <person name="Ho H."/>
            <person name="Lee Y.-J."/>
            <person name="Nurcahyanto D.-A."/>
            <person name="Kim S.-G."/>
        </authorList>
    </citation>
    <scope>NUCLEOTIDE SEQUENCE [LARGE SCALE GENOMIC DNA]</scope>
    <source>
        <strain evidence="3 4">PL0136</strain>
    </source>
</reference>
<dbReference type="EMBL" id="CP059732">
    <property type="protein sequence ID" value="QMW05319.1"/>
    <property type="molecule type" value="Genomic_DNA"/>
</dbReference>
<feature type="compositionally biased region" description="Polar residues" evidence="1">
    <location>
        <begin position="108"/>
        <end position="118"/>
    </location>
</feature>
<organism evidence="3 4">
    <name type="scientific">Spirosoma foliorum</name>
    <dbReference type="NCBI Taxonomy" id="2710596"/>
    <lineage>
        <taxon>Bacteria</taxon>
        <taxon>Pseudomonadati</taxon>
        <taxon>Bacteroidota</taxon>
        <taxon>Cytophagia</taxon>
        <taxon>Cytophagales</taxon>
        <taxon>Cytophagaceae</taxon>
        <taxon>Spirosoma</taxon>
    </lineage>
</organism>
<dbReference type="AlphaFoldDB" id="A0A7G5H2H7"/>
<evidence type="ECO:0000313" key="4">
    <source>
        <dbReference type="Proteomes" id="UP000515369"/>
    </source>
</evidence>
<proteinExistence type="predicted"/>